<evidence type="ECO:0000256" key="3">
    <source>
        <dbReference type="ARBA" id="ARBA00048132"/>
    </source>
</evidence>
<keyword evidence="1" id="KW-0285">Flavoprotein</keyword>
<gene>
    <name evidence="6" type="ORF">AWH69_11090</name>
</gene>
<dbReference type="PANTHER" id="PTHR48105">
    <property type="entry name" value="THIOREDOXIN REDUCTASE 1-RELATED-RELATED"/>
    <property type="match status" value="1"/>
</dbReference>
<dbReference type="AlphaFoldDB" id="A0A176QB18"/>
<evidence type="ECO:0000256" key="4">
    <source>
        <dbReference type="SAM" id="MobiDB-lite"/>
    </source>
</evidence>
<protein>
    <submittedName>
        <fullName evidence="6">Thioredoxin reductase</fullName>
    </submittedName>
</protein>
<dbReference type="InterPro" id="IPR036188">
    <property type="entry name" value="FAD/NAD-bd_sf"/>
</dbReference>
<comment type="catalytic activity">
    <reaction evidence="3">
        <text>[thioredoxin]-dithiol + NADP(+) = [thioredoxin]-disulfide + NADPH + H(+)</text>
        <dbReference type="Rhea" id="RHEA:20345"/>
        <dbReference type="Rhea" id="RHEA-COMP:10698"/>
        <dbReference type="Rhea" id="RHEA-COMP:10700"/>
        <dbReference type="ChEBI" id="CHEBI:15378"/>
        <dbReference type="ChEBI" id="CHEBI:29950"/>
        <dbReference type="ChEBI" id="CHEBI:50058"/>
        <dbReference type="ChEBI" id="CHEBI:57783"/>
        <dbReference type="ChEBI" id="CHEBI:58349"/>
        <dbReference type="EC" id="1.8.1.9"/>
    </reaction>
</comment>
<dbReference type="InterPro" id="IPR050097">
    <property type="entry name" value="Ferredoxin-NADP_redctase_2"/>
</dbReference>
<comment type="caution">
    <text evidence="6">The sequence shown here is derived from an EMBL/GenBank/DDBJ whole genome shotgun (WGS) entry which is preliminary data.</text>
</comment>
<dbReference type="PRINTS" id="PR00368">
    <property type="entry name" value="FADPNR"/>
</dbReference>
<dbReference type="STRING" id="262209.AWH69_11090"/>
<name>A0A176QB18_9MICO</name>
<dbReference type="Gene3D" id="3.50.50.60">
    <property type="entry name" value="FAD/NAD(P)-binding domain"/>
    <property type="match status" value="2"/>
</dbReference>
<dbReference type="PRINTS" id="PR00469">
    <property type="entry name" value="PNDRDTASEII"/>
</dbReference>
<dbReference type="SUPFAM" id="SSF51905">
    <property type="entry name" value="FAD/NAD(P)-binding domain"/>
    <property type="match status" value="2"/>
</dbReference>
<evidence type="ECO:0000256" key="2">
    <source>
        <dbReference type="ARBA" id="ARBA00023002"/>
    </source>
</evidence>
<accession>A0A176QB18</accession>
<dbReference type="InterPro" id="IPR023753">
    <property type="entry name" value="FAD/NAD-binding_dom"/>
</dbReference>
<dbReference type="EMBL" id="LQZG01000003">
    <property type="protein sequence ID" value="OAB86941.1"/>
    <property type="molecule type" value="Genomic_DNA"/>
</dbReference>
<proteinExistence type="predicted"/>
<organism evidence="6 7">
    <name type="scientific">Janibacter melonis</name>
    <dbReference type="NCBI Taxonomy" id="262209"/>
    <lineage>
        <taxon>Bacteria</taxon>
        <taxon>Bacillati</taxon>
        <taxon>Actinomycetota</taxon>
        <taxon>Actinomycetes</taxon>
        <taxon>Micrococcales</taxon>
        <taxon>Intrasporangiaceae</taxon>
        <taxon>Janibacter</taxon>
    </lineage>
</organism>
<evidence type="ECO:0000313" key="6">
    <source>
        <dbReference type="EMBL" id="OAB86941.1"/>
    </source>
</evidence>
<dbReference type="GO" id="GO:0004791">
    <property type="term" value="F:thioredoxin-disulfide reductase (NADPH) activity"/>
    <property type="evidence" value="ECO:0007669"/>
    <property type="project" value="UniProtKB-EC"/>
</dbReference>
<keyword evidence="2" id="KW-0560">Oxidoreductase</keyword>
<evidence type="ECO:0000313" key="7">
    <source>
        <dbReference type="Proteomes" id="UP000076976"/>
    </source>
</evidence>
<dbReference type="Proteomes" id="UP000076976">
    <property type="component" value="Unassembled WGS sequence"/>
</dbReference>
<feature type="domain" description="FAD/NAD(P)-binding" evidence="5">
    <location>
        <begin position="233"/>
        <end position="544"/>
    </location>
</feature>
<dbReference type="RefSeq" id="WP_068275430.1">
    <property type="nucleotide sequence ID" value="NZ_LQZG01000003.1"/>
</dbReference>
<keyword evidence="7" id="KW-1185">Reference proteome</keyword>
<evidence type="ECO:0000259" key="5">
    <source>
        <dbReference type="Pfam" id="PF07992"/>
    </source>
</evidence>
<evidence type="ECO:0000256" key="1">
    <source>
        <dbReference type="ARBA" id="ARBA00022630"/>
    </source>
</evidence>
<sequence length="579" mass="60521">MSDPAIIVIAPEHSDELRTQFRRYEGEYTVVVAPDLASAAAHGRALQDAGTPVALFVTESLVPGTDIHALLVTLRGVVPTARRVVLSPWERFRAEAPALRPGLAKGVYDAFLLLPRGVRDEEFHSAVGELLNDWNATVGAPVVETVSIIAPSLTGVALDVRGLLERTGLPVGVHTPDSPRGREVLARYDGPPGWPVVTGVGQQVAPVLVTSAREVAAMLYGRPDDVDVDAVVDLVVVGAGPAGLAAAVYGSSEGLATVVVESEVVGGQAGTSSMIRNYLGFPRGISGMRLAQRARGQAIRFGTRFFTGWPVVGIEVGESGAPHRVRTEGGEIAARAVVLATGVDYRRLGVPSVEAFVGRGVHYGAAMAVAREMEGLDAYVVGGGNSAGQAAVHLARYARSVTVVVRRPDLSSTMSSYLVGEIRHNPRITVLGRTEITDAGAQDADDAARLEWLELTDCDTGRSRHVPAGGLFLLLGARTACDWVPDALARDERGFVLTGRDVPRDAWVDGRPPADLSTTVPGVFAVGDIRAGSMKRVASAAGEGASVVPQVHLHLSPAAPPSPGPSPASGHATPHADLS</sequence>
<dbReference type="Pfam" id="PF07992">
    <property type="entry name" value="Pyr_redox_2"/>
    <property type="match status" value="1"/>
</dbReference>
<feature type="region of interest" description="Disordered" evidence="4">
    <location>
        <begin position="554"/>
        <end position="579"/>
    </location>
</feature>
<reference evidence="6 7" key="1">
    <citation type="submission" date="2016-01" db="EMBL/GenBank/DDBJ databases">
        <title>Janibacter melonis strain CD11_4 genome sequencing and assembly.</title>
        <authorList>
            <person name="Nair G.R."/>
            <person name="Kaur G."/>
            <person name="Chander A.M."/>
            <person name="Mayilraj S."/>
        </authorList>
    </citation>
    <scope>NUCLEOTIDE SEQUENCE [LARGE SCALE GENOMIC DNA]</scope>
    <source>
        <strain evidence="6 7">CD11-4</strain>
    </source>
</reference>